<dbReference type="GO" id="GO:0030170">
    <property type="term" value="F:pyridoxal phosphate binding"/>
    <property type="evidence" value="ECO:0007669"/>
    <property type="project" value="TreeGrafter"/>
</dbReference>
<dbReference type="PANTHER" id="PTHR30244">
    <property type="entry name" value="TRANSAMINASE"/>
    <property type="match status" value="1"/>
</dbReference>
<dbReference type="Gene3D" id="3.40.640.10">
    <property type="entry name" value="Type I PLP-dependent aspartate aminotransferase-like (Major domain)"/>
    <property type="match status" value="1"/>
</dbReference>
<dbReference type="CDD" id="cd00616">
    <property type="entry name" value="AHBA_syn"/>
    <property type="match status" value="1"/>
</dbReference>
<evidence type="ECO:0000256" key="1">
    <source>
        <dbReference type="ARBA" id="ARBA00022898"/>
    </source>
</evidence>
<gene>
    <name evidence="7" type="ORF">GTW20_22160</name>
</gene>
<dbReference type="PIRSF" id="PIRSF000390">
    <property type="entry name" value="PLP_StrS"/>
    <property type="match status" value="1"/>
</dbReference>
<comment type="caution">
    <text evidence="7">The sequence shown here is derived from an EMBL/GenBank/DDBJ whole genome shotgun (WGS) entry which is preliminary data.</text>
</comment>
<dbReference type="Pfam" id="PF01041">
    <property type="entry name" value="DegT_DnrJ_EryC1"/>
    <property type="match status" value="1"/>
</dbReference>
<reference evidence="7 8" key="1">
    <citation type="journal article" date="2019" name="Nat. Commun.">
        <title>The antimicrobial potential of Streptomyces from insect microbiomes.</title>
        <authorList>
            <person name="Chevrette M.G."/>
            <person name="Carlson C.M."/>
            <person name="Ortega H.E."/>
            <person name="Thomas C."/>
            <person name="Ananiev G.E."/>
            <person name="Barns K.J."/>
            <person name="Book A.J."/>
            <person name="Cagnazzo J."/>
            <person name="Carlos C."/>
            <person name="Flanigan W."/>
            <person name="Grubbs K.J."/>
            <person name="Horn H.A."/>
            <person name="Hoffmann F.M."/>
            <person name="Klassen J.L."/>
            <person name="Knack J.J."/>
            <person name="Lewin G.R."/>
            <person name="McDonald B.R."/>
            <person name="Muller L."/>
            <person name="Melo W.G.P."/>
            <person name="Pinto-Tomas A.A."/>
            <person name="Schmitz A."/>
            <person name="Wendt-Pienkowski E."/>
            <person name="Wildman S."/>
            <person name="Zhao M."/>
            <person name="Zhang F."/>
            <person name="Bugni T.S."/>
            <person name="Andes D.R."/>
            <person name="Pupo M.T."/>
            <person name="Currie C.R."/>
        </authorList>
    </citation>
    <scope>NUCLEOTIDE SEQUENCE [LARGE SCALE GENOMIC DNA]</scope>
    <source>
        <strain evidence="7 8">SID5840</strain>
    </source>
</reference>
<dbReference type="SUPFAM" id="SSF53383">
    <property type="entry name" value="PLP-dependent transferases"/>
    <property type="match status" value="1"/>
</dbReference>
<dbReference type="Proteomes" id="UP000467124">
    <property type="component" value="Unassembled WGS sequence"/>
</dbReference>
<name>A0A7K2IYG7_9ACTN</name>
<sequence length="401" mass="43478">MNPVLSSSAREKQSENNSEIPFFDQSETFRRLWPEIRENCGRVLDDGKFSHGSMVEEFERELERWTGARHVVGVNSGTDALVLLLRAAGLRPGDEVIVPAYTFVATATAVVHAGGVPVFADIEPHGHGIDPRSVERAITERTRAVMPVHLFDRLADMEGVGEVARAHGLTVLEDSAEAIGMRSDGRHAGLLGAGGVLSFFPAKTLGAVGDAGALLTDDDAIAETARMIRHHGRSGRTLADFPGISNPTVVTGCNSKMDDLQAAVLLAKLAHLDADIERRAELSRRYDERLRGLPGVRAVPGDAPRVPRQERVIYVHLIEVDGRDALAAHLAAAGIGTEVYYPRPLHLQPCFSHLGHRPGDLPRAEEVCRSALALPLHADLTDAQVDRVCDEIERFLTGGIR</sequence>
<protein>
    <submittedName>
        <fullName evidence="7">Aminotransferase class V-fold PLP-dependent enzyme</fullName>
    </submittedName>
</protein>
<evidence type="ECO:0000256" key="4">
    <source>
        <dbReference type="PIRSR" id="PIRSR000390-2"/>
    </source>
</evidence>
<dbReference type="InterPro" id="IPR015421">
    <property type="entry name" value="PyrdxlP-dep_Trfase_major"/>
</dbReference>
<evidence type="ECO:0000256" key="5">
    <source>
        <dbReference type="RuleBase" id="RU004508"/>
    </source>
</evidence>
<dbReference type="Gene3D" id="3.90.1150.10">
    <property type="entry name" value="Aspartate Aminotransferase, domain 1"/>
    <property type="match status" value="1"/>
</dbReference>
<dbReference type="GO" id="GO:0008483">
    <property type="term" value="F:transaminase activity"/>
    <property type="evidence" value="ECO:0007669"/>
    <property type="project" value="UniProtKB-KW"/>
</dbReference>
<organism evidence="7 8">
    <name type="scientific">Nocardiopsis alba</name>
    <dbReference type="NCBI Taxonomy" id="53437"/>
    <lineage>
        <taxon>Bacteria</taxon>
        <taxon>Bacillati</taxon>
        <taxon>Actinomycetota</taxon>
        <taxon>Actinomycetes</taxon>
        <taxon>Streptosporangiales</taxon>
        <taxon>Nocardiopsidaceae</taxon>
        <taxon>Nocardiopsis</taxon>
    </lineage>
</organism>
<dbReference type="GO" id="GO:0000271">
    <property type="term" value="P:polysaccharide biosynthetic process"/>
    <property type="evidence" value="ECO:0007669"/>
    <property type="project" value="TreeGrafter"/>
</dbReference>
<dbReference type="PANTHER" id="PTHR30244:SF36">
    <property type="entry name" value="3-OXO-GLUCOSE-6-PHOSPHATE:GLUTAMATE AMINOTRANSFERASE"/>
    <property type="match status" value="1"/>
</dbReference>
<dbReference type="InterPro" id="IPR015424">
    <property type="entry name" value="PyrdxlP-dep_Trfase"/>
</dbReference>
<dbReference type="EMBL" id="WWHY01000001">
    <property type="protein sequence ID" value="MYR34886.1"/>
    <property type="molecule type" value="Genomic_DNA"/>
</dbReference>
<evidence type="ECO:0000256" key="6">
    <source>
        <dbReference type="SAM" id="MobiDB-lite"/>
    </source>
</evidence>
<proteinExistence type="inferred from homology"/>
<dbReference type="GeneID" id="91393863"/>
<evidence type="ECO:0000256" key="3">
    <source>
        <dbReference type="PIRSR" id="PIRSR000390-1"/>
    </source>
</evidence>
<dbReference type="InterPro" id="IPR000653">
    <property type="entry name" value="DegT/StrS_aminotransferase"/>
</dbReference>
<keyword evidence="7" id="KW-0032">Aminotransferase</keyword>
<feature type="region of interest" description="Disordered" evidence="6">
    <location>
        <begin position="1"/>
        <end position="20"/>
    </location>
</feature>
<keyword evidence="7" id="KW-0808">Transferase</keyword>
<dbReference type="AlphaFoldDB" id="A0A7K2IYG7"/>
<evidence type="ECO:0000256" key="2">
    <source>
        <dbReference type="ARBA" id="ARBA00037999"/>
    </source>
</evidence>
<feature type="active site" description="Proton acceptor" evidence="3">
    <location>
        <position position="203"/>
    </location>
</feature>
<dbReference type="RefSeq" id="WP_042285379.1">
    <property type="nucleotide sequence ID" value="NZ_BAZE01000014.1"/>
</dbReference>
<evidence type="ECO:0000313" key="8">
    <source>
        <dbReference type="Proteomes" id="UP000467124"/>
    </source>
</evidence>
<evidence type="ECO:0000313" key="7">
    <source>
        <dbReference type="EMBL" id="MYR34886.1"/>
    </source>
</evidence>
<comment type="similarity">
    <text evidence="2 5">Belongs to the DegT/DnrJ/EryC1 family.</text>
</comment>
<accession>A0A7K2IYG7</accession>
<feature type="modified residue" description="N6-(pyridoxal phosphate)lysine" evidence="4">
    <location>
        <position position="203"/>
    </location>
</feature>
<keyword evidence="1 4" id="KW-0663">Pyridoxal phosphate</keyword>
<dbReference type="InterPro" id="IPR015422">
    <property type="entry name" value="PyrdxlP-dep_Trfase_small"/>
</dbReference>